<evidence type="ECO:0000259" key="8">
    <source>
        <dbReference type="Pfam" id="PF06916"/>
    </source>
</evidence>
<dbReference type="InterPro" id="IPR045866">
    <property type="entry name" value="FAM210A/B-like"/>
</dbReference>
<dbReference type="PANTHER" id="PTHR21377:SF1">
    <property type="entry name" value="PROTEIN FAM210A"/>
    <property type="match status" value="1"/>
</dbReference>
<feature type="compositionally biased region" description="Basic and acidic residues" evidence="6">
    <location>
        <begin position="242"/>
        <end position="254"/>
    </location>
</feature>
<feature type="region of interest" description="Disordered" evidence="6">
    <location>
        <begin position="242"/>
        <end position="279"/>
    </location>
</feature>
<evidence type="ECO:0000313" key="9">
    <source>
        <dbReference type="EMBL" id="CAB3244430.1"/>
    </source>
</evidence>
<proteinExistence type="evidence at transcript level"/>
<evidence type="ECO:0000256" key="3">
    <source>
        <dbReference type="ARBA" id="ARBA00022989"/>
    </source>
</evidence>
<evidence type="ECO:0000256" key="4">
    <source>
        <dbReference type="ARBA" id="ARBA00023054"/>
    </source>
</evidence>
<feature type="domain" description="DUF1279" evidence="8">
    <location>
        <begin position="114"/>
        <end position="205"/>
    </location>
</feature>
<dbReference type="EMBL" id="LR785032">
    <property type="protein sequence ID" value="CAB3244430.1"/>
    <property type="molecule type" value="mRNA"/>
</dbReference>
<keyword evidence="5 7" id="KW-0472">Membrane</keyword>
<evidence type="ECO:0000256" key="2">
    <source>
        <dbReference type="ARBA" id="ARBA00022692"/>
    </source>
</evidence>
<gene>
    <name evidence="9" type="primary">Fam210a</name>
</gene>
<dbReference type="InterPro" id="IPR009688">
    <property type="entry name" value="FAM210A/B-like_dom"/>
</dbReference>
<evidence type="ECO:0000256" key="7">
    <source>
        <dbReference type="SAM" id="Phobius"/>
    </source>
</evidence>
<dbReference type="Pfam" id="PF06916">
    <property type="entry name" value="FAM210A-B_dom"/>
    <property type="match status" value="1"/>
</dbReference>
<organism evidence="9">
    <name type="scientific">Phallusia mammillata</name>
    <dbReference type="NCBI Taxonomy" id="59560"/>
    <lineage>
        <taxon>Eukaryota</taxon>
        <taxon>Metazoa</taxon>
        <taxon>Chordata</taxon>
        <taxon>Tunicata</taxon>
        <taxon>Ascidiacea</taxon>
        <taxon>Phlebobranchia</taxon>
        <taxon>Ascidiidae</taxon>
        <taxon>Phallusia</taxon>
    </lineage>
</organism>
<protein>
    <submittedName>
        <fullName evidence="9">Uncharacterized protein C18orf19 homolog A</fullName>
    </submittedName>
</protein>
<dbReference type="AlphaFoldDB" id="A0A6F9DBR5"/>
<dbReference type="PANTHER" id="PTHR21377">
    <property type="entry name" value="PROTEIN FAM210B, MITOCHONDRIAL"/>
    <property type="match status" value="1"/>
</dbReference>
<reference evidence="9" key="1">
    <citation type="submission" date="2020-04" db="EMBL/GenBank/DDBJ databases">
        <authorList>
            <person name="Neveu A P."/>
        </authorList>
    </citation>
    <scope>NUCLEOTIDE SEQUENCE</scope>
    <source>
        <tissue evidence="9">Whole embryo</tissue>
    </source>
</reference>
<comment type="subcellular location">
    <subcellularLocation>
        <location evidence="1">Membrane</location>
        <topology evidence="1">Single-pass membrane protein</topology>
    </subcellularLocation>
</comment>
<name>A0A6F9DBR5_9ASCI</name>
<evidence type="ECO:0000256" key="6">
    <source>
        <dbReference type="SAM" id="MobiDB-lite"/>
    </source>
</evidence>
<evidence type="ECO:0000256" key="5">
    <source>
        <dbReference type="ARBA" id="ARBA00023136"/>
    </source>
</evidence>
<dbReference type="GO" id="GO:0016020">
    <property type="term" value="C:membrane"/>
    <property type="evidence" value="ECO:0007669"/>
    <property type="project" value="UniProtKB-SubCell"/>
</dbReference>
<keyword evidence="3 7" id="KW-1133">Transmembrane helix</keyword>
<feature type="compositionally biased region" description="Basic residues" evidence="6">
    <location>
        <begin position="255"/>
        <end position="273"/>
    </location>
</feature>
<dbReference type="GO" id="GO:0005739">
    <property type="term" value="C:mitochondrion"/>
    <property type="evidence" value="ECO:0007669"/>
    <property type="project" value="TreeGrafter"/>
</dbReference>
<keyword evidence="4" id="KW-0175">Coiled coil</keyword>
<keyword evidence="2 7" id="KW-0812">Transmembrane</keyword>
<accession>A0A6F9DBR5</accession>
<evidence type="ECO:0000256" key="1">
    <source>
        <dbReference type="ARBA" id="ARBA00004167"/>
    </source>
</evidence>
<feature type="transmembrane region" description="Helical" evidence="7">
    <location>
        <begin position="124"/>
        <end position="145"/>
    </location>
</feature>
<sequence>MVTQVAKFSKAFAYCAREPRIIVQYALRTNFRQSVLQLNLNSTLLKPVCNGTFYHTKVHLPQRVAGTLPLQSQTHCLKLFHTRNHEKSIKTENNEDTDDLQAILKNRSLGITAKFKVLFRQYGVVMAGVHVVTSACWVALIYFSLQRGIDIIPFMESIGVFDFLDKIGLSYAEKLKSSSASVWLMTYLVYELGKPIRYPVTLAGTVYAVRHLRKIGYFKPPPKSATVGQLVETQSKILQQRIHDTGVKYSEQYRKRSSKPNKSKNGHKRLSKKSKSEKD</sequence>